<feature type="region of interest" description="Disordered" evidence="2">
    <location>
        <begin position="74"/>
        <end position="130"/>
    </location>
</feature>
<dbReference type="InterPro" id="IPR036361">
    <property type="entry name" value="SAP_dom_sf"/>
</dbReference>
<dbReference type="PANTHER" id="PTHR31879">
    <property type="entry name" value="DET1- AND DDB1-ASSOCIATED PROTEIN 1"/>
    <property type="match status" value="1"/>
</dbReference>
<dbReference type="eggNOG" id="ENOG502RZ5K">
    <property type="taxonomic scope" value="Eukaryota"/>
</dbReference>
<protein>
    <submittedName>
        <fullName evidence="5">DNA binding protein, putative</fullName>
    </submittedName>
</protein>
<dbReference type="AlphaFoldDB" id="B9RAH0"/>
<sequence length="233" mass="25537">MEASSSQPSDSNPTATTGATKFLANLPSRGFLSSTVVSSNLGGMRVYICEHETTPPEGQQIKTNQTNILIRSLQLKKQKGDSSSKDAKGVTAAEGSRKRASERVQDGRASAKRSNNQTGSRQEGSDSCTSDRDLYSLTVERLRALLKERGLSPKGKKATGCKVEKRKWLIIQKCGDKSVAVIVYVRGKELGDFVVFYVIGCSMPQSSPLSEKTDYTLAKHLVKKCSRFWTYTE</sequence>
<dbReference type="InParanoid" id="B9RAH0"/>
<accession>B9RAH0</accession>
<dbReference type="GO" id="GO:0032436">
    <property type="term" value="P:positive regulation of proteasomal ubiquitin-dependent protein catabolic process"/>
    <property type="evidence" value="ECO:0000318"/>
    <property type="project" value="GO_Central"/>
</dbReference>
<feature type="domain" description="DET1- and DDB1-associated protein 1" evidence="4">
    <location>
        <begin position="21"/>
        <end position="79"/>
    </location>
</feature>
<dbReference type="InterPro" id="IPR033575">
    <property type="entry name" value="DDA1-like"/>
</dbReference>
<dbReference type="InterPro" id="IPR003034">
    <property type="entry name" value="SAP_dom"/>
</dbReference>
<evidence type="ECO:0000313" key="6">
    <source>
        <dbReference type="Proteomes" id="UP000008311"/>
    </source>
</evidence>
<dbReference type="Pfam" id="PF10172">
    <property type="entry name" value="DDA1"/>
    <property type="match status" value="1"/>
</dbReference>
<feature type="compositionally biased region" description="Basic and acidic residues" evidence="2">
    <location>
        <begin position="78"/>
        <end position="88"/>
    </location>
</feature>
<evidence type="ECO:0000259" key="3">
    <source>
        <dbReference type="Pfam" id="PF02037"/>
    </source>
</evidence>
<evidence type="ECO:0000256" key="2">
    <source>
        <dbReference type="SAM" id="MobiDB-lite"/>
    </source>
</evidence>
<name>B9RAH0_RICCO</name>
<dbReference type="Proteomes" id="UP000008311">
    <property type="component" value="Unassembled WGS sequence"/>
</dbReference>
<feature type="compositionally biased region" description="Polar residues" evidence="2">
    <location>
        <begin position="112"/>
        <end position="128"/>
    </location>
</feature>
<dbReference type="STRING" id="3988.B9RAH0"/>
<evidence type="ECO:0000256" key="1">
    <source>
        <dbReference type="ARBA" id="ARBA00008042"/>
    </source>
</evidence>
<dbReference type="FunCoup" id="B9RAH0">
    <property type="interactions" value="1415"/>
</dbReference>
<feature type="domain" description="SAP" evidence="3">
    <location>
        <begin position="136"/>
        <end position="158"/>
    </location>
</feature>
<proteinExistence type="inferred from homology"/>
<dbReference type="Gene3D" id="1.10.720.30">
    <property type="entry name" value="SAP domain"/>
    <property type="match status" value="1"/>
</dbReference>
<dbReference type="InterPro" id="IPR018276">
    <property type="entry name" value="DDA1_dom"/>
</dbReference>
<dbReference type="PANTHER" id="PTHR31879:SF2">
    <property type="entry name" value="DET1- AND DDB1-ASSOCIATED PROTEIN 1"/>
    <property type="match status" value="1"/>
</dbReference>
<feature type="compositionally biased region" description="Basic and acidic residues" evidence="2">
    <location>
        <begin position="95"/>
        <end position="106"/>
    </location>
</feature>
<organism evidence="5 6">
    <name type="scientific">Ricinus communis</name>
    <name type="common">Castor bean</name>
    <dbReference type="NCBI Taxonomy" id="3988"/>
    <lineage>
        <taxon>Eukaryota</taxon>
        <taxon>Viridiplantae</taxon>
        <taxon>Streptophyta</taxon>
        <taxon>Embryophyta</taxon>
        <taxon>Tracheophyta</taxon>
        <taxon>Spermatophyta</taxon>
        <taxon>Magnoliopsida</taxon>
        <taxon>eudicotyledons</taxon>
        <taxon>Gunneridae</taxon>
        <taxon>Pentapetalae</taxon>
        <taxon>rosids</taxon>
        <taxon>fabids</taxon>
        <taxon>Malpighiales</taxon>
        <taxon>Euphorbiaceae</taxon>
        <taxon>Acalyphoideae</taxon>
        <taxon>Acalypheae</taxon>
        <taxon>Ricinus</taxon>
    </lineage>
</organism>
<dbReference type="GO" id="GO:0080008">
    <property type="term" value="C:Cul4-RING E3 ubiquitin ligase complex"/>
    <property type="evidence" value="ECO:0000318"/>
    <property type="project" value="GO_Central"/>
</dbReference>
<reference evidence="6" key="1">
    <citation type="journal article" date="2010" name="Nat. Biotechnol.">
        <title>Draft genome sequence of the oilseed species Ricinus communis.</title>
        <authorList>
            <person name="Chan A.P."/>
            <person name="Crabtree J."/>
            <person name="Zhao Q."/>
            <person name="Lorenzi H."/>
            <person name="Orvis J."/>
            <person name="Puiu D."/>
            <person name="Melake-Berhan A."/>
            <person name="Jones K.M."/>
            <person name="Redman J."/>
            <person name="Chen G."/>
            <person name="Cahoon E.B."/>
            <person name="Gedil M."/>
            <person name="Stanke M."/>
            <person name="Haas B.J."/>
            <person name="Wortman J.R."/>
            <person name="Fraser-Liggett C.M."/>
            <person name="Ravel J."/>
            <person name="Rabinowicz P.D."/>
        </authorList>
    </citation>
    <scope>NUCLEOTIDE SEQUENCE [LARGE SCALE GENOMIC DNA]</scope>
    <source>
        <strain evidence="6">cv. Hale</strain>
    </source>
</reference>
<dbReference type="Pfam" id="PF02037">
    <property type="entry name" value="SAP"/>
    <property type="match status" value="1"/>
</dbReference>
<gene>
    <name evidence="5" type="ORF">RCOM_1506500</name>
</gene>
<dbReference type="EMBL" id="EQ973773">
    <property type="protein sequence ID" value="EEF51797.1"/>
    <property type="molecule type" value="Genomic_DNA"/>
</dbReference>
<keyword evidence="6" id="KW-1185">Reference proteome</keyword>
<evidence type="ECO:0000259" key="4">
    <source>
        <dbReference type="Pfam" id="PF10172"/>
    </source>
</evidence>
<comment type="similarity">
    <text evidence="1">Belongs to the DDA1 family.</text>
</comment>
<evidence type="ECO:0000313" key="5">
    <source>
        <dbReference type="EMBL" id="EEF51797.1"/>
    </source>
</evidence>